<evidence type="ECO:0000256" key="4">
    <source>
        <dbReference type="ARBA" id="ARBA00022824"/>
    </source>
</evidence>
<dbReference type="EMBL" id="OX465082">
    <property type="protein sequence ID" value="CAI9291992.1"/>
    <property type="molecule type" value="Genomic_DNA"/>
</dbReference>
<evidence type="ECO:0000256" key="3">
    <source>
        <dbReference type="ARBA" id="ARBA00022692"/>
    </source>
</evidence>
<organism evidence="8 9">
    <name type="scientific">Lactuca saligna</name>
    <name type="common">Willowleaf lettuce</name>
    <dbReference type="NCBI Taxonomy" id="75948"/>
    <lineage>
        <taxon>Eukaryota</taxon>
        <taxon>Viridiplantae</taxon>
        <taxon>Streptophyta</taxon>
        <taxon>Embryophyta</taxon>
        <taxon>Tracheophyta</taxon>
        <taxon>Spermatophyta</taxon>
        <taxon>Magnoliopsida</taxon>
        <taxon>eudicotyledons</taxon>
        <taxon>Gunneridae</taxon>
        <taxon>Pentapetalae</taxon>
        <taxon>asterids</taxon>
        <taxon>campanulids</taxon>
        <taxon>Asterales</taxon>
        <taxon>Asteraceae</taxon>
        <taxon>Cichorioideae</taxon>
        <taxon>Cichorieae</taxon>
        <taxon>Lactucinae</taxon>
        <taxon>Lactuca</taxon>
    </lineage>
</organism>
<evidence type="ECO:0008006" key="10">
    <source>
        <dbReference type="Google" id="ProtNLM"/>
    </source>
</evidence>
<dbReference type="InterPro" id="IPR052965">
    <property type="entry name" value="Pigment-catalase-like"/>
</dbReference>
<dbReference type="PANTHER" id="PTHR31694:SF12">
    <property type="entry name" value="DESICCATION-LIKE PROTEIN"/>
    <property type="match status" value="1"/>
</dbReference>
<evidence type="ECO:0000256" key="5">
    <source>
        <dbReference type="ARBA" id="ARBA00022989"/>
    </source>
</evidence>
<keyword evidence="5 7" id="KW-1133">Transmembrane helix</keyword>
<keyword evidence="3 7" id="KW-0812">Transmembrane</keyword>
<dbReference type="PANTHER" id="PTHR31694">
    <property type="entry name" value="DESICCATION-LIKE PROTEIN"/>
    <property type="match status" value="1"/>
</dbReference>
<reference evidence="8" key="1">
    <citation type="submission" date="2023-04" db="EMBL/GenBank/DDBJ databases">
        <authorList>
            <person name="Vijverberg K."/>
            <person name="Xiong W."/>
            <person name="Schranz E."/>
        </authorList>
    </citation>
    <scope>NUCLEOTIDE SEQUENCE</scope>
</reference>
<dbReference type="GO" id="GO:0005789">
    <property type="term" value="C:endoplasmic reticulum membrane"/>
    <property type="evidence" value="ECO:0007669"/>
    <property type="project" value="UniProtKB-SubCell"/>
</dbReference>
<evidence type="ECO:0000313" key="9">
    <source>
        <dbReference type="Proteomes" id="UP001177003"/>
    </source>
</evidence>
<dbReference type="AlphaFoldDB" id="A0AA35ZHC6"/>
<feature type="transmembrane region" description="Helical" evidence="7">
    <location>
        <begin position="498"/>
        <end position="526"/>
    </location>
</feature>
<comment type="subcellular location">
    <subcellularLocation>
        <location evidence="1">Endoplasmic reticulum membrane</location>
        <topology evidence="1">Multi-pass membrane protein</topology>
    </subcellularLocation>
</comment>
<accession>A0AA35ZHC6</accession>
<evidence type="ECO:0000256" key="6">
    <source>
        <dbReference type="ARBA" id="ARBA00023136"/>
    </source>
</evidence>
<dbReference type="Pfam" id="PF07019">
    <property type="entry name" value="EMC6"/>
    <property type="match status" value="1"/>
</dbReference>
<dbReference type="Pfam" id="PF13668">
    <property type="entry name" value="Ferritin_2"/>
    <property type="match status" value="1"/>
</dbReference>
<evidence type="ECO:0000256" key="2">
    <source>
        <dbReference type="ARBA" id="ARBA00009436"/>
    </source>
</evidence>
<gene>
    <name evidence="8" type="ORF">LSALG_LOCUS31103</name>
</gene>
<dbReference type="InterPro" id="IPR029008">
    <property type="entry name" value="EMC6-like"/>
</dbReference>
<keyword evidence="9" id="KW-1185">Reference proteome</keyword>
<dbReference type="Proteomes" id="UP001177003">
    <property type="component" value="Chromosome 6"/>
</dbReference>
<keyword evidence="4" id="KW-0256">Endoplasmic reticulum</keyword>
<comment type="similarity">
    <text evidence="2">Belongs to the EMC6 family.</text>
</comment>
<evidence type="ECO:0000313" key="8">
    <source>
        <dbReference type="EMBL" id="CAI9291992.1"/>
    </source>
</evidence>
<evidence type="ECO:0000256" key="7">
    <source>
        <dbReference type="SAM" id="Phobius"/>
    </source>
</evidence>
<proteinExistence type="inferred from homology"/>
<name>A0AA35ZHC6_LACSI</name>
<protein>
    <recommendedName>
        <fullName evidence="10">ER membrane protein complex subunit 6</fullName>
    </recommendedName>
</protein>
<sequence>MKIRHDPLPIFFPFPPNLGGKFGRKINLQNPSLSFTFLRSIKLGNAGFLRFPSPSLDFSPFLSPAMLSFSTTTITSRMIITTSLLLFLFTPTLVSSECELLKYDTNLLEFPLNLEYFEAEYFLYGSMGKGLDSVEPNIAAGGPPPVGAKQANLSPVIKDIITQFAYQEIGHLRAIKKVVEGFARPLLNLSSESFATVINDAFGKPLSPPFDPYANDINYLISCYVIPYVGLTGYVGTNPKLQSPVSRKLVAGLLGVESGQDAVIRSLLYERAKEKVVPYGMSVAEFTHKISQLRNKLGNNGLKDEGLKVASDIGAEKKTQGNILAGDKDSLAYARSPREILRIVYGTGKEHVPGGFYPNGDKSKCQVTTILQQHSDTFVVLHFNLRSIIVFFAQVPAVQSSTSLLKAEVMAGHDDSGKKSNENEIPTFNVENMQSNMKVIYYSRTFMSIIGGVIAGILGFTGLMGFVIYLLVMALTSLCLTAKAGFSIHTYFDTWNRVLLDGFLGGLLSFVLFWTYPFIYAFFILYSP</sequence>
<feature type="transmembrane region" description="Helical" evidence="7">
    <location>
        <begin position="466"/>
        <end position="486"/>
    </location>
</feature>
<feature type="transmembrane region" description="Helical" evidence="7">
    <location>
        <begin position="441"/>
        <end position="460"/>
    </location>
</feature>
<evidence type="ECO:0000256" key="1">
    <source>
        <dbReference type="ARBA" id="ARBA00004477"/>
    </source>
</evidence>
<keyword evidence="6 7" id="KW-0472">Membrane</keyword>